<dbReference type="PROSITE" id="PS50011">
    <property type="entry name" value="PROTEIN_KINASE_DOM"/>
    <property type="match status" value="1"/>
</dbReference>
<organism evidence="4 5">
    <name type="scientific">Puccinia striiformis f. sp. tritici PST-78</name>
    <dbReference type="NCBI Taxonomy" id="1165861"/>
    <lineage>
        <taxon>Eukaryota</taxon>
        <taxon>Fungi</taxon>
        <taxon>Dikarya</taxon>
        <taxon>Basidiomycota</taxon>
        <taxon>Pucciniomycotina</taxon>
        <taxon>Pucciniomycetes</taxon>
        <taxon>Pucciniales</taxon>
        <taxon>Pucciniaceae</taxon>
        <taxon>Puccinia</taxon>
    </lineage>
</organism>
<dbReference type="GO" id="GO:0004674">
    <property type="term" value="F:protein serine/threonine kinase activity"/>
    <property type="evidence" value="ECO:0007669"/>
    <property type="project" value="TreeGrafter"/>
</dbReference>
<dbReference type="AlphaFoldDB" id="A0A0L0VUH5"/>
<dbReference type="Gene3D" id="1.10.510.10">
    <property type="entry name" value="Transferase(Phosphotransferase) domain 1"/>
    <property type="match status" value="1"/>
</dbReference>
<dbReference type="GO" id="GO:0005524">
    <property type="term" value="F:ATP binding"/>
    <property type="evidence" value="ECO:0007669"/>
    <property type="project" value="UniProtKB-KW"/>
</dbReference>
<keyword evidence="5" id="KW-1185">Reference proteome</keyword>
<dbReference type="PANTHER" id="PTHR48012">
    <property type="entry name" value="STERILE20-LIKE KINASE, ISOFORM B-RELATED"/>
    <property type="match status" value="1"/>
</dbReference>
<evidence type="ECO:0000313" key="4">
    <source>
        <dbReference type="EMBL" id="KNF02934.1"/>
    </source>
</evidence>
<reference evidence="5" key="1">
    <citation type="submission" date="2014-03" db="EMBL/GenBank/DDBJ databases">
        <title>The Genome Sequence of Puccinia striiformis f. sp. tritici PST-78.</title>
        <authorList>
            <consortium name="The Broad Institute Genome Sequencing Platform"/>
            <person name="Cuomo C."/>
            <person name="Hulbert S."/>
            <person name="Chen X."/>
            <person name="Walker B."/>
            <person name="Young S.K."/>
            <person name="Zeng Q."/>
            <person name="Gargeya S."/>
            <person name="Fitzgerald M."/>
            <person name="Haas B."/>
            <person name="Abouelleil A."/>
            <person name="Alvarado L."/>
            <person name="Arachchi H.M."/>
            <person name="Berlin A.M."/>
            <person name="Chapman S.B."/>
            <person name="Goldberg J."/>
            <person name="Griggs A."/>
            <person name="Gujja S."/>
            <person name="Hansen M."/>
            <person name="Howarth C."/>
            <person name="Imamovic A."/>
            <person name="Larimer J."/>
            <person name="McCowan C."/>
            <person name="Montmayeur A."/>
            <person name="Murphy C."/>
            <person name="Neiman D."/>
            <person name="Pearson M."/>
            <person name="Priest M."/>
            <person name="Roberts A."/>
            <person name="Saif S."/>
            <person name="Shea T."/>
            <person name="Sisk P."/>
            <person name="Sykes S."/>
            <person name="Wortman J."/>
            <person name="Nusbaum C."/>
            <person name="Birren B."/>
        </authorList>
    </citation>
    <scope>NUCLEOTIDE SEQUENCE [LARGE SCALE GENOMIC DNA]</scope>
    <source>
        <strain evidence="5">race PST-78</strain>
    </source>
</reference>
<sequence>MAAKVITNGKLYDAKADIWSLGITLYEMFSDLTPAKVILKIPRSQPAKLEGTQFSNPVKEFLAACLIDEPNDSGFTFSYAQ</sequence>
<proteinExistence type="predicted"/>
<evidence type="ECO:0000256" key="1">
    <source>
        <dbReference type="ARBA" id="ARBA00022741"/>
    </source>
</evidence>
<dbReference type="STRING" id="1165861.A0A0L0VUH5"/>
<name>A0A0L0VUH5_9BASI</name>
<accession>A0A0L0VUH5</accession>
<evidence type="ECO:0000256" key="2">
    <source>
        <dbReference type="ARBA" id="ARBA00022840"/>
    </source>
</evidence>
<dbReference type="Proteomes" id="UP000054564">
    <property type="component" value="Unassembled WGS sequence"/>
</dbReference>
<feature type="domain" description="Protein kinase" evidence="3">
    <location>
        <begin position="1"/>
        <end position="81"/>
    </location>
</feature>
<keyword evidence="1" id="KW-0547">Nucleotide-binding</keyword>
<evidence type="ECO:0000259" key="3">
    <source>
        <dbReference type="PROSITE" id="PS50011"/>
    </source>
</evidence>
<dbReference type="EMBL" id="AJIL01000020">
    <property type="protein sequence ID" value="KNF02934.1"/>
    <property type="molecule type" value="Genomic_DNA"/>
</dbReference>
<dbReference type="PANTHER" id="PTHR48012:SF21">
    <property type="entry name" value="PH DOMAIN-CONTAINING PROTEIN"/>
    <property type="match status" value="1"/>
</dbReference>
<dbReference type="GO" id="GO:0005737">
    <property type="term" value="C:cytoplasm"/>
    <property type="evidence" value="ECO:0007669"/>
    <property type="project" value="TreeGrafter"/>
</dbReference>
<keyword evidence="2" id="KW-0067">ATP-binding</keyword>
<dbReference type="SUPFAM" id="SSF56112">
    <property type="entry name" value="Protein kinase-like (PK-like)"/>
    <property type="match status" value="1"/>
</dbReference>
<protein>
    <recommendedName>
        <fullName evidence="3">Protein kinase domain-containing protein</fullName>
    </recommendedName>
</protein>
<gene>
    <name evidence="4" type="ORF">PSTG_03883</name>
</gene>
<dbReference type="InterPro" id="IPR011009">
    <property type="entry name" value="Kinase-like_dom_sf"/>
</dbReference>
<dbReference type="InterPro" id="IPR050629">
    <property type="entry name" value="STE20/SPS1-PAK"/>
</dbReference>
<evidence type="ECO:0000313" key="5">
    <source>
        <dbReference type="Proteomes" id="UP000054564"/>
    </source>
</evidence>
<dbReference type="InterPro" id="IPR000719">
    <property type="entry name" value="Prot_kinase_dom"/>
</dbReference>
<comment type="caution">
    <text evidence="4">The sequence shown here is derived from an EMBL/GenBank/DDBJ whole genome shotgun (WGS) entry which is preliminary data.</text>
</comment>